<protein>
    <submittedName>
        <fullName evidence="2">Uncharacterized protein</fullName>
    </submittedName>
</protein>
<evidence type="ECO:0000313" key="3">
    <source>
        <dbReference type="Proteomes" id="UP000007174"/>
    </source>
</evidence>
<organism evidence="2 3">
    <name type="scientific">Colletotrichum higginsianum (strain IMI 349063)</name>
    <name type="common">Crucifer anthracnose fungus</name>
    <dbReference type="NCBI Taxonomy" id="759273"/>
    <lineage>
        <taxon>Eukaryota</taxon>
        <taxon>Fungi</taxon>
        <taxon>Dikarya</taxon>
        <taxon>Ascomycota</taxon>
        <taxon>Pezizomycotina</taxon>
        <taxon>Sordariomycetes</taxon>
        <taxon>Hypocreomycetidae</taxon>
        <taxon>Glomerellales</taxon>
        <taxon>Glomerellaceae</taxon>
        <taxon>Colletotrichum</taxon>
        <taxon>Colletotrichum destructivum species complex</taxon>
    </lineage>
</organism>
<feature type="compositionally biased region" description="Basic and acidic residues" evidence="1">
    <location>
        <begin position="277"/>
        <end position="287"/>
    </location>
</feature>
<evidence type="ECO:0000256" key="1">
    <source>
        <dbReference type="SAM" id="MobiDB-lite"/>
    </source>
</evidence>
<feature type="region of interest" description="Disordered" evidence="1">
    <location>
        <begin position="251"/>
        <end position="294"/>
    </location>
</feature>
<dbReference type="AlphaFoldDB" id="H1VAM5"/>
<sequence>RVVQRHVPREDVLDVLELAGELPDGPHGDAGAAEELAVVDADVARVGLDGDRVVPVRHDPPPEGDVVRVHRVRAVRVERVVLRGGCAVHVHVLEHEVLRVHDVHRPHLALDEPEPPDDRVREAPEVDVHRPPGHVGSPLVQVVPHLTVAVQSPDPVAFPHHAVAAKVPDRALVLEPHGHRHGEPVAGVVAPEQLAALVDDHVVQLGGHHGRLDVVDRTRQHDDAPGPAPVVQRGEQRRRIVPAVGVRLENAQPPALPPCSLGPGAGARDVRIRHRDTRVDRGPRDVQSEGEACA</sequence>
<accession>H1VAM5</accession>
<dbReference type="HOGENOM" id="CLU_948504_0_0_1"/>
<feature type="non-terminal residue" evidence="2">
    <location>
        <position position="1"/>
    </location>
</feature>
<proteinExistence type="predicted"/>
<reference evidence="3" key="1">
    <citation type="journal article" date="2012" name="Nat. Genet.">
        <title>Lifestyle transitions in plant pathogenic Colletotrichum fungi deciphered by genome and transcriptome analyses.</title>
        <authorList>
            <person name="O'Connell R.J."/>
            <person name="Thon M.R."/>
            <person name="Hacquard S."/>
            <person name="Amyotte S.G."/>
            <person name="Kleemann J."/>
            <person name="Torres M.F."/>
            <person name="Damm U."/>
            <person name="Buiate E.A."/>
            <person name="Epstein L."/>
            <person name="Alkan N."/>
            <person name="Altmueller J."/>
            <person name="Alvarado-Balderrama L."/>
            <person name="Bauser C.A."/>
            <person name="Becker C."/>
            <person name="Birren B.W."/>
            <person name="Chen Z."/>
            <person name="Choi J."/>
            <person name="Crouch J.A."/>
            <person name="Duvick J.P."/>
            <person name="Farman M.A."/>
            <person name="Gan P."/>
            <person name="Heiman D."/>
            <person name="Henrissat B."/>
            <person name="Howard R.J."/>
            <person name="Kabbage M."/>
            <person name="Koch C."/>
            <person name="Kracher B."/>
            <person name="Kubo Y."/>
            <person name="Law A.D."/>
            <person name="Lebrun M.-H."/>
            <person name="Lee Y.-H."/>
            <person name="Miyara I."/>
            <person name="Moore N."/>
            <person name="Neumann U."/>
            <person name="Nordstroem K."/>
            <person name="Panaccione D.G."/>
            <person name="Panstruga R."/>
            <person name="Place M."/>
            <person name="Proctor R.H."/>
            <person name="Prusky D."/>
            <person name="Rech G."/>
            <person name="Reinhardt R."/>
            <person name="Rollins J.A."/>
            <person name="Rounsley S."/>
            <person name="Schardl C.L."/>
            <person name="Schwartz D.C."/>
            <person name="Shenoy N."/>
            <person name="Shirasu K."/>
            <person name="Sikhakolli U.R."/>
            <person name="Stueber K."/>
            <person name="Sukno S.A."/>
            <person name="Sweigard J.A."/>
            <person name="Takano Y."/>
            <person name="Takahara H."/>
            <person name="Trail F."/>
            <person name="van der Does H.C."/>
            <person name="Voll L.M."/>
            <person name="Will I."/>
            <person name="Young S."/>
            <person name="Zeng Q."/>
            <person name="Zhang J."/>
            <person name="Zhou S."/>
            <person name="Dickman M.B."/>
            <person name="Schulze-Lefert P."/>
            <person name="Ver Loren van Themaat E."/>
            <person name="Ma L.-J."/>
            <person name="Vaillancourt L.J."/>
        </authorList>
    </citation>
    <scope>NUCLEOTIDE SEQUENCE [LARGE SCALE GENOMIC DNA]</scope>
    <source>
        <strain evidence="3">IMI 349063</strain>
    </source>
</reference>
<gene>
    <name evidence="2" type="ORF">CH063_08652</name>
</gene>
<dbReference type="Proteomes" id="UP000007174">
    <property type="component" value="Unassembled WGS sequence"/>
</dbReference>
<name>H1VAM5_COLHI</name>
<dbReference type="EMBL" id="CACQ02002391">
    <property type="protein sequence ID" value="CCF37278.1"/>
    <property type="molecule type" value="Genomic_DNA"/>
</dbReference>
<evidence type="ECO:0000313" key="2">
    <source>
        <dbReference type="EMBL" id="CCF37278.1"/>
    </source>
</evidence>